<dbReference type="InterPro" id="IPR027417">
    <property type="entry name" value="P-loop_NTPase"/>
</dbReference>
<dbReference type="AlphaFoldDB" id="A0A814KAM6"/>
<evidence type="ECO:0008006" key="3">
    <source>
        <dbReference type="Google" id="ProtNLM"/>
    </source>
</evidence>
<gene>
    <name evidence="1" type="ORF">OXX778_LOCUS18705</name>
</gene>
<dbReference type="Gene3D" id="3.40.50.300">
    <property type="entry name" value="P-loop containing nucleotide triphosphate hydrolases"/>
    <property type="match status" value="1"/>
</dbReference>
<protein>
    <recommendedName>
        <fullName evidence="3">ATP-dependent DNA helicase</fullName>
    </recommendedName>
</protein>
<organism evidence="1 2">
    <name type="scientific">Brachionus calyciflorus</name>
    <dbReference type="NCBI Taxonomy" id="104777"/>
    <lineage>
        <taxon>Eukaryota</taxon>
        <taxon>Metazoa</taxon>
        <taxon>Spiralia</taxon>
        <taxon>Gnathifera</taxon>
        <taxon>Rotifera</taxon>
        <taxon>Eurotatoria</taxon>
        <taxon>Monogononta</taxon>
        <taxon>Pseudotrocha</taxon>
        <taxon>Ploima</taxon>
        <taxon>Brachionidae</taxon>
        <taxon>Brachionus</taxon>
    </lineage>
</organism>
<evidence type="ECO:0000313" key="1">
    <source>
        <dbReference type="EMBL" id="CAF1048474.1"/>
    </source>
</evidence>
<name>A0A814KAM6_9BILA</name>
<dbReference type="PANTHER" id="PTHR47642">
    <property type="entry name" value="ATP-DEPENDENT DNA HELICASE"/>
    <property type="match status" value="1"/>
</dbReference>
<evidence type="ECO:0000313" key="2">
    <source>
        <dbReference type="Proteomes" id="UP000663879"/>
    </source>
</evidence>
<comment type="caution">
    <text evidence="1">The sequence shown here is derived from an EMBL/GenBank/DDBJ whole genome shotgun (WGS) entry which is preliminary data.</text>
</comment>
<dbReference type="OrthoDB" id="416437at2759"/>
<sequence>MQIIIDKSAAIRYMVKYASKPEKSSQTYIDTFKSSLCHSTDQDDPKSKLRSLMLKYSCGQRDIGQCEVCRLLMNGPLSQTRFQYINQSLDLNSRQVLFLNKDTNQELSEIFNDIDDSKCPLVGKESLNKMQRFAFNKFKTQLPQNIQLLMILIGTAGTGKSFTIFAISNLLENRLKRCAPTAKAAFIIRGETIHNFYLVRFIIIDEYSMLSQKMLGIIDNRLKQIKDNNKIFGGVSANKPLNIDRYKEYHQFKAIVKLEKAERQTNLENNLKQQHLIDLLPRCRNGENTTEDWKLLLENSVNPNNVHNFTDAITLFLENDK</sequence>
<dbReference type="EMBL" id="CAJNOC010005304">
    <property type="protein sequence ID" value="CAF1048474.1"/>
    <property type="molecule type" value="Genomic_DNA"/>
</dbReference>
<keyword evidence="2" id="KW-1185">Reference proteome</keyword>
<accession>A0A814KAM6</accession>
<dbReference type="InterPro" id="IPR051055">
    <property type="entry name" value="PIF1_helicase"/>
</dbReference>
<proteinExistence type="predicted"/>
<feature type="non-terminal residue" evidence="1">
    <location>
        <position position="1"/>
    </location>
</feature>
<dbReference type="Proteomes" id="UP000663879">
    <property type="component" value="Unassembled WGS sequence"/>
</dbReference>
<reference evidence="1" key="1">
    <citation type="submission" date="2021-02" db="EMBL/GenBank/DDBJ databases">
        <authorList>
            <person name="Nowell W R."/>
        </authorList>
    </citation>
    <scope>NUCLEOTIDE SEQUENCE</scope>
    <source>
        <strain evidence="1">Ploen Becks lab</strain>
    </source>
</reference>
<dbReference type="SUPFAM" id="SSF52540">
    <property type="entry name" value="P-loop containing nucleoside triphosphate hydrolases"/>
    <property type="match status" value="1"/>
</dbReference>
<dbReference type="PANTHER" id="PTHR47642:SF6">
    <property type="entry name" value="ATP-DEPENDENT DNA HELICASE"/>
    <property type="match status" value="1"/>
</dbReference>
<dbReference type="Pfam" id="PF13604">
    <property type="entry name" value="AAA_30"/>
    <property type="match status" value="1"/>
</dbReference>